<organism evidence="10 11">
    <name type="scientific">Prochlorococcus marinus (strain MIT 9303)</name>
    <dbReference type="NCBI Taxonomy" id="59922"/>
    <lineage>
        <taxon>Bacteria</taxon>
        <taxon>Bacillati</taxon>
        <taxon>Cyanobacteriota</taxon>
        <taxon>Cyanophyceae</taxon>
        <taxon>Synechococcales</taxon>
        <taxon>Prochlorococcaceae</taxon>
        <taxon>Prochlorococcus</taxon>
    </lineage>
</organism>
<gene>
    <name evidence="10" type="primary">cysG</name>
    <name evidence="10" type="ordered locus">P9303_29821</name>
</gene>
<evidence type="ECO:0000256" key="1">
    <source>
        <dbReference type="ARBA" id="ARBA00012162"/>
    </source>
</evidence>
<dbReference type="NCBIfam" id="NF004790">
    <property type="entry name" value="PRK06136.1"/>
    <property type="match status" value="1"/>
</dbReference>
<keyword evidence="4" id="KW-0949">S-adenosyl-L-methionine</keyword>
<evidence type="ECO:0000259" key="9">
    <source>
        <dbReference type="Pfam" id="PF00590"/>
    </source>
</evidence>
<dbReference type="InterPro" id="IPR003043">
    <property type="entry name" value="Uropor_MeTrfase_CS"/>
</dbReference>
<dbReference type="RefSeq" id="WP_011827550.1">
    <property type="nucleotide sequence ID" value="NC_008820.1"/>
</dbReference>
<name>A2CE02_PROM3</name>
<dbReference type="InterPro" id="IPR014777">
    <property type="entry name" value="4pyrrole_Mease_sub1"/>
</dbReference>
<dbReference type="PROSITE" id="PS00840">
    <property type="entry name" value="SUMT_2"/>
    <property type="match status" value="1"/>
</dbReference>
<dbReference type="GO" id="GO:0032259">
    <property type="term" value="P:methylation"/>
    <property type="evidence" value="ECO:0007669"/>
    <property type="project" value="UniProtKB-KW"/>
</dbReference>
<dbReference type="Gene3D" id="3.30.950.10">
    <property type="entry name" value="Methyltransferase, Cobalt-precorrin-4 Transmethylase, Domain 2"/>
    <property type="match status" value="1"/>
</dbReference>
<comment type="similarity">
    <text evidence="8">Belongs to the precorrin methyltransferase family.</text>
</comment>
<dbReference type="PANTHER" id="PTHR45790:SF3">
    <property type="entry name" value="S-ADENOSYL-L-METHIONINE-DEPENDENT UROPORPHYRINOGEN III METHYLTRANSFERASE, CHLOROPLASTIC"/>
    <property type="match status" value="1"/>
</dbReference>
<dbReference type="AlphaFoldDB" id="A2CE02"/>
<dbReference type="Gene3D" id="3.40.1010.10">
    <property type="entry name" value="Cobalt-precorrin-4 Transmethylase, Domain 1"/>
    <property type="match status" value="1"/>
</dbReference>
<evidence type="ECO:0000256" key="7">
    <source>
        <dbReference type="ARBA" id="ARBA00054030"/>
    </source>
</evidence>
<dbReference type="GO" id="GO:0004851">
    <property type="term" value="F:uroporphyrin-III C-methyltransferase activity"/>
    <property type="evidence" value="ECO:0007669"/>
    <property type="project" value="UniProtKB-EC"/>
</dbReference>
<comment type="function">
    <text evidence="7">Catalyzes the two successive C-2 and C-7 methylation reactions involved in the conversion of uroporphyrinogen III to precorrin-2 via the intermediate formation of precorrin-1. It is a step in the biosynthesis of both cobalamin (vitamin B12) and siroheme.</text>
</comment>
<accession>A2CE02</accession>
<protein>
    <recommendedName>
        <fullName evidence="1">uroporphyrinogen-III C-methyltransferase</fullName>
        <ecNumber evidence="1">2.1.1.107</ecNumber>
    </recommendedName>
</protein>
<reference evidence="10 11" key="1">
    <citation type="journal article" date="2007" name="PLoS Genet.">
        <title>Patterns and implications of gene gain and loss in the evolution of Prochlorococcus.</title>
        <authorList>
            <person name="Kettler G.C."/>
            <person name="Martiny A.C."/>
            <person name="Huang K."/>
            <person name="Zucker J."/>
            <person name="Coleman M.L."/>
            <person name="Rodrigue S."/>
            <person name="Chen F."/>
            <person name="Lapidus A."/>
            <person name="Ferriera S."/>
            <person name="Johnson J."/>
            <person name="Steglich C."/>
            <person name="Church G.M."/>
            <person name="Richardson P."/>
            <person name="Chisholm S.W."/>
        </authorList>
    </citation>
    <scope>NUCLEOTIDE SEQUENCE [LARGE SCALE GENOMIC DNA]</scope>
    <source>
        <strain evidence="10 11">MIT 9303</strain>
    </source>
</reference>
<dbReference type="InterPro" id="IPR050161">
    <property type="entry name" value="Siro_Cobalamin_biosynth"/>
</dbReference>
<dbReference type="STRING" id="59922.P9303_29821"/>
<dbReference type="Proteomes" id="UP000002274">
    <property type="component" value="Chromosome"/>
</dbReference>
<dbReference type="InterPro" id="IPR014776">
    <property type="entry name" value="4pyrrole_Mease_sub2"/>
</dbReference>
<feature type="domain" description="Tetrapyrrole methylase" evidence="9">
    <location>
        <begin position="8"/>
        <end position="221"/>
    </location>
</feature>
<dbReference type="InterPro" id="IPR006366">
    <property type="entry name" value="CobA/CysG_C"/>
</dbReference>
<dbReference type="SUPFAM" id="SSF53790">
    <property type="entry name" value="Tetrapyrrole methylase"/>
    <property type="match status" value="1"/>
</dbReference>
<keyword evidence="5" id="KW-0627">Porphyrin biosynthesis</keyword>
<dbReference type="NCBIfam" id="TIGR01469">
    <property type="entry name" value="cobA_cysG_Cterm"/>
    <property type="match status" value="1"/>
</dbReference>
<evidence type="ECO:0000256" key="6">
    <source>
        <dbReference type="ARBA" id="ARBA00023444"/>
    </source>
</evidence>
<proteinExistence type="inferred from homology"/>
<dbReference type="EC" id="2.1.1.107" evidence="1"/>
<evidence type="ECO:0000313" key="11">
    <source>
        <dbReference type="Proteomes" id="UP000002274"/>
    </source>
</evidence>
<dbReference type="PROSITE" id="PS00839">
    <property type="entry name" value="SUMT_1"/>
    <property type="match status" value="1"/>
</dbReference>
<dbReference type="InterPro" id="IPR035996">
    <property type="entry name" value="4pyrrol_Methylase_sf"/>
</dbReference>
<dbReference type="Pfam" id="PF00590">
    <property type="entry name" value="TP_methylase"/>
    <property type="match status" value="1"/>
</dbReference>
<keyword evidence="2 8" id="KW-0489">Methyltransferase</keyword>
<dbReference type="FunFam" id="3.40.1010.10:FF:000001">
    <property type="entry name" value="Siroheme synthase"/>
    <property type="match status" value="1"/>
</dbReference>
<sequence>MSCLDFGTVYLVGAGPGDPDLLTLKAYRLLRQCGALVHDALVPKEVLELVPESCERHFVGKRRERHWVPQSKTNELLVELAQRHSCVVRLKGGDPFLFGRGGEEAAHLQSHGVSVEVVPGITAGMAAPAYVGIPLTHRCGGSSVTFVTGHEKIDKQRPSVNWKDLASASDSLVIYMGLHNLAYIVEELIAGGLDPATSAAIIQQGTVVGQRYLKAPLEQLAQRVQSEGFAAPSIVIVGAVVDEQVAACAPQPAEVLMPIKS</sequence>
<dbReference type="EMBL" id="CP000554">
    <property type="protein sequence ID" value="ABM79712.1"/>
    <property type="molecule type" value="Genomic_DNA"/>
</dbReference>
<evidence type="ECO:0000256" key="3">
    <source>
        <dbReference type="ARBA" id="ARBA00022679"/>
    </source>
</evidence>
<dbReference type="BioCyc" id="PMAR59922:G1G80-2618-MONOMER"/>
<evidence type="ECO:0000256" key="8">
    <source>
        <dbReference type="RuleBase" id="RU003960"/>
    </source>
</evidence>
<evidence type="ECO:0000256" key="5">
    <source>
        <dbReference type="ARBA" id="ARBA00023244"/>
    </source>
</evidence>
<evidence type="ECO:0000256" key="2">
    <source>
        <dbReference type="ARBA" id="ARBA00022603"/>
    </source>
</evidence>
<dbReference type="InterPro" id="IPR000878">
    <property type="entry name" value="4pyrrol_Mease"/>
</dbReference>
<comment type="pathway">
    <text evidence="6">Porphyrin-containing compound metabolism.</text>
</comment>
<keyword evidence="3 8" id="KW-0808">Transferase</keyword>
<dbReference type="KEGG" id="pmf:P9303_29821"/>
<dbReference type="HOGENOM" id="CLU_011276_7_0_3"/>
<dbReference type="GO" id="GO:0019354">
    <property type="term" value="P:siroheme biosynthetic process"/>
    <property type="evidence" value="ECO:0007669"/>
    <property type="project" value="InterPro"/>
</dbReference>
<dbReference type="FunFam" id="3.30.950.10:FF:000001">
    <property type="entry name" value="Siroheme synthase"/>
    <property type="match status" value="1"/>
</dbReference>
<evidence type="ECO:0000256" key="4">
    <source>
        <dbReference type="ARBA" id="ARBA00022691"/>
    </source>
</evidence>
<dbReference type="CDD" id="cd11642">
    <property type="entry name" value="SUMT"/>
    <property type="match status" value="1"/>
</dbReference>
<evidence type="ECO:0000313" key="10">
    <source>
        <dbReference type="EMBL" id="ABM79712.1"/>
    </source>
</evidence>
<dbReference type="PANTHER" id="PTHR45790">
    <property type="entry name" value="SIROHEME SYNTHASE-RELATED"/>
    <property type="match status" value="1"/>
</dbReference>